<organism evidence="3 4">
    <name type="scientific">Linum trigynum</name>
    <dbReference type="NCBI Taxonomy" id="586398"/>
    <lineage>
        <taxon>Eukaryota</taxon>
        <taxon>Viridiplantae</taxon>
        <taxon>Streptophyta</taxon>
        <taxon>Embryophyta</taxon>
        <taxon>Tracheophyta</taxon>
        <taxon>Spermatophyta</taxon>
        <taxon>Magnoliopsida</taxon>
        <taxon>eudicotyledons</taxon>
        <taxon>Gunneridae</taxon>
        <taxon>Pentapetalae</taxon>
        <taxon>rosids</taxon>
        <taxon>fabids</taxon>
        <taxon>Malpighiales</taxon>
        <taxon>Linaceae</taxon>
        <taxon>Linum</taxon>
    </lineage>
</organism>
<reference evidence="3 4" key="1">
    <citation type="submission" date="2024-04" db="EMBL/GenBank/DDBJ databases">
        <authorList>
            <person name="Fracassetti M."/>
        </authorList>
    </citation>
    <scope>NUCLEOTIDE SEQUENCE [LARGE SCALE GENOMIC DNA]</scope>
</reference>
<dbReference type="Gene3D" id="1.25.40.10">
    <property type="entry name" value="Tetratricopeptide repeat domain"/>
    <property type="match status" value="1"/>
</dbReference>
<evidence type="ECO:0000313" key="3">
    <source>
        <dbReference type="EMBL" id="CAL1406333.1"/>
    </source>
</evidence>
<gene>
    <name evidence="3" type="ORF">LTRI10_LOCUS46066</name>
</gene>
<protein>
    <recommendedName>
        <fullName evidence="5">Pentatricopeptide repeat-containing protein</fullName>
    </recommendedName>
</protein>
<dbReference type="InterPro" id="IPR002885">
    <property type="entry name" value="PPR_rpt"/>
</dbReference>
<dbReference type="EMBL" id="OZ034821">
    <property type="protein sequence ID" value="CAL1406333.1"/>
    <property type="molecule type" value="Genomic_DNA"/>
</dbReference>
<dbReference type="PROSITE" id="PS51375">
    <property type="entry name" value="PPR"/>
    <property type="match status" value="1"/>
</dbReference>
<evidence type="ECO:0000256" key="2">
    <source>
        <dbReference type="PROSITE-ProRule" id="PRU00708"/>
    </source>
</evidence>
<dbReference type="InterPro" id="IPR046960">
    <property type="entry name" value="PPR_At4g14850-like_plant"/>
</dbReference>
<dbReference type="GO" id="GO:0009451">
    <property type="term" value="P:RNA modification"/>
    <property type="evidence" value="ECO:0007669"/>
    <property type="project" value="InterPro"/>
</dbReference>
<name>A0AAV2G910_9ROSI</name>
<evidence type="ECO:0000256" key="1">
    <source>
        <dbReference type="ARBA" id="ARBA00022737"/>
    </source>
</evidence>
<dbReference type="GO" id="GO:0003723">
    <property type="term" value="F:RNA binding"/>
    <property type="evidence" value="ECO:0007669"/>
    <property type="project" value="InterPro"/>
</dbReference>
<dbReference type="PANTHER" id="PTHR47926">
    <property type="entry name" value="PENTATRICOPEPTIDE REPEAT-CONTAINING PROTEIN"/>
    <property type="match status" value="1"/>
</dbReference>
<proteinExistence type="predicted"/>
<sequence length="172" mass="19782">MVNMRQLTISYNAYVLLKMDHRKLQLHQHFSPSISGLFTASNSSTCLTHSLAISSQWVDEAVVSRLEYNMQQLCSGTSNFGQGKQVHAQCILHGLLDNGVLGPKILRMYILCDSFRDAVKMFYHVPSHYTMIWNWMIRGFDNLGRFDLVLLFYFKMWTSGVSPDKYTFPSVV</sequence>
<dbReference type="Proteomes" id="UP001497516">
    <property type="component" value="Chromosome 8"/>
</dbReference>
<keyword evidence="1" id="KW-0677">Repeat</keyword>
<keyword evidence="4" id="KW-1185">Reference proteome</keyword>
<dbReference type="InterPro" id="IPR011990">
    <property type="entry name" value="TPR-like_helical_dom_sf"/>
</dbReference>
<evidence type="ECO:0008006" key="5">
    <source>
        <dbReference type="Google" id="ProtNLM"/>
    </source>
</evidence>
<evidence type="ECO:0000313" key="4">
    <source>
        <dbReference type="Proteomes" id="UP001497516"/>
    </source>
</evidence>
<dbReference type="AlphaFoldDB" id="A0AAV2G910"/>
<accession>A0AAV2G910</accession>
<feature type="repeat" description="PPR" evidence="2">
    <location>
        <begin position="129"/>
        <end position="163"/>
    </location>
</feature>